<dbReference type="Proteomes" id="UP001151760">
    <property type="component" value="Unassembled WGS sequence"/>
</dbReference>
<evidence type="ECO:0000313" key="1">
    <source>
        <dbReference type="EMBL" id="GJT84823.1"/>
    </source>
</evidence>
<evidence type="ECO:0000313" key="2">
    <source>
        <dbReference type="Proteomes" id="UP001151760"/>
    </source>
</evidence>
<protein>
    <submittedName>
        <fullName evidence="1">Uncharacterized protein</fullName>
    </submittedName>
</protein>
<dbReference type="EMBL" id="BQNB010019392">
    <property type="protein sequence ID" value="GJT84823.1"/>
    <property type="molecule type" value="Genomic_DNA"/>
</dbReference>
<reference evidence="1" key="2">
    <citation type="submission" date="2022-01" db="EMBL/GenBank/DDBJ databases">
        <authorList>
            <person name="Yamashiro T."/>
            <person name="Shiraishi A."/>
            <person name="Satake H."/>
            <person name="Nakayama K."/>
        </authorList>
    </citation>
    <scope>NUCLEOTIDE SEQUENCE</scope>
</reference>
<comment type="caution">
    <text evidence="1">The sequence shown here is derived from an EMBL/GenBank/DDBJ whole genome shotgun (WGS) entry which is preliminary data.</text>
</comment>
<name>A0ABQ5HAS2_9ASTR</name>
<keyword evidence="2" id="KW-1185">Reference proteome</keyword>
<reference evidence="1" key="1">
    <citation type="journal article" date="2022" name="Int. J. Mol. Sci.">
        <title>Draft Genome of Tanacetum Coccineum: Genomic Comparison of Closely Related Tanacetum-Family Plants.</title>
        <authorList>
            <person name="Yamashiro T."/>
            <person name="Shiraishi A."/>
            <person name="Nakayama K."/>
            <person name="Satake H."/>
        </authorList>
    </citation>
    <scope>NUCLEOTIDE SEQUENCE</scope>
</reference>
<gene>
    <name evidence="1" type="ORF">Tco_1066540</name>
</gene>
<proteinExistence type="predicted"/>
<organism evidence="1 2">
    <name type="scientific">Tanacetum coccineum</name>
    <dbReference type="NCBI Taxonomy" id="301880"/>
    <lineage>
        <taxon>Eukaryota</taxon>
        <taxon>Viridiplantae</taxon>
        <taxon>Streptophyta</taxon>
        <taxon>Embryophyta</taxon>
        <taxon>Tracheophyta</taxon>
        <taxon>Spermatophyta</taxon>
        <taxon>Magnoliopsida</taxon>
        <taxon>eudicotyledons</taxon>
        <taxon>Gunneridae</taxon>
        <taxon>Pentapetalae</taxon>
        <taxon>asterids</taxon>
        <taxon>campanulids</taxon>
        <taxon>Asterales</taxon>
        <taxon>Asteraceae</taxon>
        <taxon>Asteroideae</taxon>
        <taxon>Anthemideae</taxon>
        <taxon>Anthemidinae</taxon>
        <taxon>Tanacetum</taxon>
    </lineage>
</organism>
<accession>A0ABQ5HAS2</accession>
<sequence>MIQIVSQPLSLVHFSRILRIPYIGQSVFTTEWGLDSLSAYQEPDGPYHTELPTPDDIHQYIKFERTDSNRLIKGQIVNLTPYRILTKEVKGEFLPERLARV</sequence>